<keyword evidence="5" id="KW-1185">Reference proteome</keyword>
<dbReference type="Pfam" id="PF05239">
    <property type="entry name" value="PRC"/>
    <property type="match status" value="1"/>
</dbReference>
<proteinExistence type="predicted"/>
<dbReference type="InterPro" id="IPR027275">
    <property type="entry name" value="PRC-brl_dom"/>
</dbReference>
<feature type="compositionally biased region" description="Low complexity" evidence="1">
    <location>
        <begin position="126"/>
        <end position="137"/>
    </location>
</feature>
<name>A0ABP3PR95_9PROT</name>
<evidence type="ECO:0000259" key="3">
    <source>
        <dbReference type="Pfam" id="PF05239"/>
    </source>
</evidence>
<dbReference type="SUPFAM" id="SSF50346">
    <property type="entry name" value="PRC-barrel domain"/>
    <property type="match status" value="1"/>
</dbReference>
<comment type="caution">
    <text evidence="4">The sequence shown here is derived from an EMBL/GenBank/DDBJ whole genome shotgun (WGS) entry which is preliminary data.</text>
</comment>
<feature type="compositionally biased region" description="Polar residues" evidence="1">
    <location>
        <begin position="53"/>
        <end position="63"/>
    </location>
</feature>
<sequence>MKTAIFALLLGACCTAPLWAQTTSPPPSPMNQGPASNQSTMPSNTPMHGDSMMSHSNPTSANLTGQAIYNTKGKKIGTVAAMTTDTQGQQAVSVTMEKHLGMGAETVAIPVSSLEARQSGGYTTRLSSSELKSLAKSGATHTP</sequence>
<evidence type="ECO:0000256" key="1">
    <source>
        <dbReference type="SAM" id="MobiDB-lite"/>
    </source>
</evidence>
<evidence type="ECO:0000256" key="2">
    <source>
        <dbReference type="SAM" id="SignalP"/>
    </source>
</evidence>
<protein>
    <recommendedName>
        <fullName evidence="3">PRC-barrel domain-containing protein</fullName>
    </recommendedName>
</protein>
<dbReference type="Proteomes" id="UP001499951">
    <property type="component" value="Unassembled WGS sequence"/>
</dbReference>
<evidence type="ECO:0000313" key="4">
    <source>
        <dbReference type="EMBL" id="GAA0568954.1"/>
    </source>
</evidence>
<reference evidence="5" key="1">
    <citation type="journal article" date="2019" name="Int. J. Syst. Evol. Microbiol.">
        <title>The Global Catalogue of Microorganisms (GCM) 10K type strain sequencing project: providing services to taxonomists for standard genome sequencing and annotation.</title>
        <authorList>
            <consortium name="The Broad Institute Genomics Platform"/>
            <consortium name="The Broad Institute Genome Sequencing Center for Infectious Disease"/>
            <person name="Wu L."/>
            <person name="Ma J."/>
        </authorList>
    </citation>
    <scope>NUCLEOTIDE SEQUENCE [LARGE SCALE GENOMIC DNA]</scope>
    <source>
        <strain evidence="5">JCM 15089</strain>
    </source>
</reference>
<feature type="compositionally biased region" description="Polar residues" evidence="1">
    <location>
        <begin position="30"/>
        <end position="46"/>
    </location>
</feature>
<feature type="signal peptide" evidence="2">
    <location>
        <begin position="1"/>
        <end position="20"/>
    </location>
</feature>
<organism evidence="4 5">
    <name type="scientific">Rhizomicrobium electricum</name>
    <dbReference type="NCBI Taxonomy" id="480070"/>
    <lineage>
        <taxon>Bacteria</taxon>
        <taxon>Pseudomonadati</taxon>
        <taxon>Pseudomonadota</taxon>
        <taxon>Alphaproteobacteria</taxon>
        <taxon>Micropepsales</taxon>
        <taxon>Micropepsaceae</taxon>
        <taxon>Rhizomicrobium</taxon>
    </lineage>
</organism>
<feature type="domain" description="PRC-barrel" evidence="3">
    <location>
        <begin position="61"/>
        <end position="112"/>
    </location>
</feature>
<feature type="region of interest" description="Disordered" evidence="1">
    <location>
        <begin position="23"/>
        <end position="63"/>
    </location>
</feature>
<dbReference type="Gene3D" id="2.30.30.240">
    <property type="entry name" value="PRC-barrel domain"/>
    <property type="match status" value="1"/>
</dbReference>
<dbReference type="RefSeq" id="WP_166929769.1">
    <property type="nucleotide sequence ID" value="NZ_BAAADD010000004.1"/>
</dbReference>
<dbReference type="EMBL" id="BAAADD010000004">
    <property type="protein sequence ID" value="GAA0568954.1"/>
    <property type="molecule type" value="Genomic_DNA"/>
</dbReference>
<evidence type="ECO:0000313" key="5">
    <source>
        <dbReference type="Proteomes" id="UP001499951"/>
    </source>
</evidence>
<accession>A0ABP3PR95</accession>
<feature type="chain" id="PRO_5045391871" description="PRC-barrel domain-containing protein" evidence="2">
    <location>
        <begin position="21"/>
        <end position="143"/>
    </location>
</feature>
<gene>
    <name evidence="4" type="ORF">GCM10008942_17000</name>
</gene>
<feature type="region of interest" description="Disordered" evidence="1">
    <location>
        <begin position="121"/>
        <end position="143"/>
    </location>
</feature>
<dbReference type="InterPro" id="IPR011033">
    <property type="entry name" value="PRC_barrel-like_sf"/>
</dbReference>
<keyword evidence="2" id="KW-0732">Signal</keyword>